<reference evidence="13" key="1">
    <citation type="submission" date="2011-05" db="EMBL/GenBank/DDBJ databases">
        <title>Complete sequence of Desulfotomaculum ruminis DSM 2154.</title>
        <authorList>
            <person name="Lucas S."/>
            <person name="Copeland A."/>
            <person name="Lapidus A."/>
            <person name="Cheng J.-F."/>
            <person name="Goodwin L."/>
            <person name="Pitluck S."/>
            <person name="Lu M."/>
            <person name="Detter J.C."/>
            <person name="Han C."/>
            <person name="Tapia R."/>
            <person name="Land M."/>
            <person name="Hauser L."/>
            <person name="Kyrpides N."/>
            <person name="Ivanova N."/>
            <person name="Mikhailova N."/>
            <person name="Pagani I."/>
            <person name="Stams A.J.M."/>
            <person name="Plugge C.M."/>
            <person name="Muyzer G."/>
            <person name="Kuever J."/>
            <person name="Parshina S.N."/>
            <person name="Ivanova A.E."/>
            <person name="Nazina T.N."/>
            <person name="Brambilla E."/>
            <person name="Spring S."/>
            <person name="Klenk H.-P."/>
            <person name="Woyke T."/>
        </authorList>
    </citation>
    <scope>NUCLEOTIDE SEQUENCE [LARGE SCALE GENOMIC DNA]</scope>
    <source>
        <strain evidence="13">ATCC 23193 / DSM 2154 / NCIB 8452 / DL</strain>
    </source>
</reference>
<dbReference type="GO" id="GO:0005829">
    <property type="term" value="C:cytosol"/>
    <property type="evidence" value="ECO:0007669"/>
    <property type="project" value="TreeGrafter"/>
</dbReference>
<dbReference type="RefSeq" id="WP_013842249.1">
    <property type="nucleotide sequence ID" value="NC_015589.1"/>
</dbReference>
<dbReference type="GO" id="GO:0000156">
    <property type="term" value="F:phosphorelay response regulator activity"/>
    <property type="evidence" value="ECO:0007669"/>
    <property type="project" value="TreeGrafter"/>
</dbReference>
<dbReference type="HOGENOM" id="CLU_000445_30_4_9"/>
<organism evidence="12 13">
    <name type="scientific">Desulforamulus ruminis (strain ATCC 23193 / DSM 2154 / NCIMB 8452 / DL)</name>
    <name type="common">Desulfotomaculum ruminis</name>
    <dbReference type="NCBI Taxonomy" id="696281"/>
    <lineage>
        <taxon>Bacteria</taxon>
        <taxon>Bacillati</taxon>
        <taxon>Bacillota</taxon>
        <taxon>Clostridia</taxon>
        <taxon>Eubacteriales</taxon>
        <taxon>Peptococcaceae</taxon>
        <taxon>Desulforamulus</taxon>
    </lineage>
</organism>
<dbReference type="SMART" id="SM00448">
    <property type="entry name" value="REC"/>
    <property type="match status" value="1"/>
</dbReference>
<dbReference type="Gene3D" id="6.10.250.690">
    <property type="match status" value="1"/>
</dbReference>
<feature type="domain" description="OmpR/PhoB-type" evidence="11">
    <location>
        <begin position="133"/>
        <end position="232"/>
    </location>
</feature>
<evidence type="ECO:0000256" key="1">
    <source>
        <dbReference type="ARBA" id="ARBA00018672"/>
    </source>
</evidence>
<dbReference type="PROSITE" id="PS50110">
    <property type="entry name" value="RESPONSE_REGULATORY"/>
    <property type="match status" value="1"/>
</dbReference>
<keyword evidence="13" id="KW-1185">Reference proteome</keyword>
<evidence type="ECO:0000259" key="10">
    <source>
        <dbReference type="PROSITE" id="PS50110"/>
    </source>
</evidence>
<dbReference type="Pfam" id="PF00072">
    <property type="entry name" value="Response_reg"/>
    <property type="match status" value="1"/>
</dbReference>
<dbReference type="AlphaFoldDB" id="F6DLE2"/>
<evidence type="ECO:0000313" key="13">
    <source>
        <dbReference type="Proteomes" id="UP000009234"/>
    </source>
</evidence>
<evidence type="ECO:0000256" key="2">
    <source>
        <dbReference type="ARBA" id="ARBA00022553"/>
    </source>
</evidence>
<keyword evidence="3" id="KW-0902">Two-component regulatory system</keyword>
<dbReference type="Gene3D" id="3.40.50.2300">
    <property type="match status" value="1"/>
</dbReference>
<dbReference type="PROSITE" id="PS51755">
    <property type="entry name" value="OMPR_PHOB"/>
    <property type="match status" value="1"/>
</dbReference>
<dbReference type="PANTHER" id="PTHR48111">
    <property type="entry name" value="REGULATOR OF RPOS"/>
    <property type="match status" value="1"/>
</dbReference>
<dbReference type="InterPro" id="IPR039420">
    <property type="entry name" value="WalR-like"/>
</dbReference>
<dbReference type="FunFam" id="1.10.10.10:FF:000018">
    <property type="entry name" value="DNA-binding response regulator ResD"/>
    <property type="match status" value="1"/>
</dbReference>
<evidence type="ECO:0000256" key="3">
    <source>
        <dbReference type="ARBA" id="ARBA00023012"/>
    </source>
</evidence>
<keyword evidence="2 8" id="KW-0597">Phosphoprotein</keyword>
<dbReference type="Gene3D" id="1.10.10.10">
    <property type="entry name" value="Winged helix-like DNA-binding domain superfamily/Winged helix DNA-binding domain"/>
    <property type="match status" value="1"/>
</dbReference>
<keyword evidence="6" id="KW-0804">Transcription</keyword>
<evidence type="ECO:0000256" key="4">
    <source>
        <dbReference type="ARBA" id="ARBA00023015"/>
    </source>
</evidence>
<feature type="domain" description="Response regulatory" evidence="10">
    <location>
        <begin position="3"/>
        <end position="118"/>
    </location>
</feature>
<dbReference type="FunFam" id="3.40.50.2300:FF:000001">
    <property type="entry name" value="DNA-binding response regulator PhoB"/>
    <property type="match status" value="1"/>
</dbReference>
<evidence type="ECO:0000313" key="12">
    <source>
        <dbReference type="EMBL" id="AEG60490.1"/>
    </source>
</evidence>
<evidence type="ECO:0000256" key="7">
    <source>
        <dbReference type="ARBA" id="ARBA00024867"/>
    </source>
</evidence>
<dbReference type="InterPro" id="IPR011006">
    <property type="entry name" value="CheY-like_superfamily"/>
</dbReference>
<dbReference type="OrthoDB" id="9790454at2"/>
<dbReference type="SMART" id="SM00862">
    <property type="entry name" value="Trans_reg_C"/>
    <property type="match status" value="1"/>
</dbReference>
<dbReference type="PANTHER" id="PTHR48111:SF54">
    <property type="entry name" value="STAGE 0 SPORULATION PROTEIN A HOMOLOG"/>
    <property type="match status" value="1"/>
</dbReference>
<dbReference type="CDD" id="cd00383">
    <property type="entry name" value="trans_reg_C"/>
    <property type="match status" value="1"/>
</dbReference>
<dbReference type="Proteomes" id="UP000009234">
    <property type="component" value="Chromosome"/>
</dbReference>
<dbReference type="GO" id="GO:0000976">
    <property type="term" value="F:transcription cis-regulatory region binding"/>
    <property type="evidence" value="ECO:0007669"/>
    <property type="project" value="TreeGrafter"/>
</dbReference>
<reference evidence="12 13" key="2">
    <citation type="journal article" date="2012" name="Stand. Genomic Sci.">
        <title>Complete genome sequence of the sulfate-reducing firmicute Desulfotomaculum ruminis type strain (DL(T)).</title>
        <authorList>
            <person name="Spring S."/>
            <person name="Visser M."/>
            <person name="Lu M."/>
            <person name="Copeland A."/>
            <person name="Lapidus A."/>
            <person name="Lucas S."/>
            <person name="Cheng J.F."/>
            <person name="Han C."/>
            <person name="Tapia R."/>
            <person name="Goodwin L.A."/>
            <person name="Pitluck S."/>
            <person name="Ivanova N."/>
            <person name="Land M."/>
            <person name="Hauser L."/>
            <person name="Larimer F."/>
            <person name="Rohde M."/>
            <person name="Goker M."/>
            <person name="Detter J.C."/>
            <person name="Kyrpides N.C."/>
            <person name="Woyke T."/>
            <person name="Schaap P.J."/>
            <person name="Plugge C.M."/>
            <person name="Muyzer G."/>
            <person name="Kuever J."/>
            <person name="Pereira I.A."/>
            <person name="Parshina S.N."/>
            <person name="Bernier-Latmani R."/>
            <person name="Stams A.J."/>
            <person name="Klenk H.P."/>
        </authorList>
    </citation>
    <scope>NUCLEOTIDE SEQUENCE [LARGE SCALE GENOMIC DNA]</scope>
    <source>
        <strain evidence="13">ATCC 23193 / DSM 2154 / NCIB 8452 / DL</strain>
    </source>
</reference>
<protein>
    <recommendedName>
        <fullName evidence="1">Stage 0 sporulation protein A homolog</fullName>
    </recommendedName>
</protein>
<dbReference type="InterPro" id="IPR001867">
    <property type="entry name" value="OmpR/PhoB-type_DNA-bd"/>
</dbReference>
<sequence>MTKILVVEDESAIRSFIAVNLRRQGYDPVEAASGEEALAVMEQQQDIAVAILDVMLPGMDGFAVCRALRERFPAMGMVMLTAKGQEQDKVQGLQLGADDYVVKPFSPKELLARIESLLRRLERPTVELGSRQEASFTSGPFIMRPDQRKFYKDSREIELTPREFAIIKLFMENPKVALSRDDVLNSVWGKNYIGDLKTVDVNIRRIRQKIEDKPEDPKYIQSIWGYGYRWLGGD</sequence>
<keyword evidence="5 9" id="KW-0238">DNA-binding</keyword>
<feature type="modified residue" description="4-aspartylphosphate" evidence="8">
    <location>
        <position position="53"/>
    </location>
</feature>
<dbReference type="SUPFAM" id="SSF52172">
    <property type="entry name" value="CheY-like"/>
    <property type="match status" value="1"/>
</dbReference>
<dbReference type="STRING" id="696281.Desru_2241"/>
<keyword evidence="4" id="KW-0805">Transcription regulation</keyword>
<evidence type="ECO:0000256" key="6">
    <source>
        <dbReference type="ARBA" id="ARBA00023163"/>
    </source>
</evidence>
<dbReference type="KEGG" id="dru:Desru_2241"/>
<proteinExistence type="predicted"/>
<evidence type="ECO:0000256" key="5">
    <source>
        <dbReference type="ARBA" id="ARBA00023125"/>
    </source>
</evidence>
<dbReference type="GO" id="GO:0006355">
    <property type="term" value="P:regulation of DNA-templated transcription"/>
    <property type="evidence" value="ECO:0007669"/>
    <property type="project" value="InterPro"/>
</dbReference>
<accession>F6DLE2</accession>
<feature type="DNA-binding region" description="OmpR/PhoB-type" evidence="9">
    <location>
        <begin position="133"/>
        <end position="232"/>
    </location>
</feature>
<evidence type="ECO:0000256" key="9">
    <source>
        <dbReference type="PROSITE-ProRule" id="PRU01091"/>
    </source>
</evidence>
<evidence type="ECO:0000259" key="11">
    <source>
        <dbReference type="PROSITE" id="PS51755"/>
    </source>
</evidence>
<dbReference type="Pfam" id="PF00486">
    <property type="entry name" value="Trans_reg_C"/>
    <property type="match status" value="1"/>
</dbReference>
<name>F6DLE2_DESRL</name>
<dbReference type="InterPro" id="IPR001789">
    <property type="entry name" value="Sig_transdc_resp-reg_receiver"/>
</dbReference>
<dbReference type="EMBL" id="CP002780">
    <property type="protein sequence ID" value="AEG60490.1"/>
    <property type="molecule type" value="Genomic_DNA"/>
</dbReference>
<evidence type="ECO:0000256" key="8">
    <source>
        <dbReference type="PROSITE-ProRule" id="PRU00169"/>
    </source>
</evidence>
<dbReference type="InterPro" id="IPR036388">
    <property type="entry name" value="WH-like_DNA-bd_sf"/>
</dbReference>
<dbReference type="eggNOG" id="COG0745">
    <property type="taxonomic scope" value="Bacteria"/>
</dbReference>
<gene>
    <name evidence="12" type="ordered locus">Desru_2241</name>
</gene>
<dbReference type="GO" id="GO:0032993">
    <property type="term" value="C:protein-DNA complex"/>
    <property type="evidence" value="ECO:0007669"/>
    <property type="project" value="TreeGrafter"/>
</dbReference>
<comment type="function">
    <text evidence="7">May play the central regulatory role in sporulation. It may be an element of the effector pathway responsible for the activation of sporulation genes in response to nutritional stress. Spo0A may act in concert with spo0H (a sigma factor) to control the expression of some genes that are critical to the sporulation process.</text>
</comment>